<reference evidence="5" key="2">
    <citation type="submission" date="2025-09" db="UniProtKB">
        <authorList>
            <consortium name="Ensembl"/>
        </authorList>
    </citation>
    <scope>IDENTIFICATION</scope>
</reference>
<dbReference type="Ensembl" id="ENSPMGT00000002216.1">
    <property type="protein sequence ID" value="ENSPMGP00000002086.1"/>
    <property type="gene ID" value="ENSPMGG00000001864.1"/>
</dbReference>
<feature type="compositionally biased region" description="Basic and acidic residues" evidence="2">
    <location>
        <begin position="192"/>
        <end position="207"/>
    </location>
</feature>
<reference evidence="5" key="1">
    <citation type="submission" date="2025-08" db="UniProtKB">
        <authorList>
            <consortium name="Ensembl"/>
        </authorList>
    </citation>
    <scope>IDENTIFICATION</scope>
</reference>
<evidence type="ECO:0000259" key="3">
    <source>
        <dbReference type="Pfam" id="PF07000"/>
    </source>
</evidence>
<evidence type="ECO:0000313" key="6">
    <source>
        <dbReference type="Proteomes" id="UP000261520"/>
    </source>
</evidence>
<proteinExistence type="inferred from homology"/>
<name>A0A3B3ZCH8_9GOBI</name>
<dbReference type="PANTHER" id="PTHR13379:SF0">
    <property type="entry name" value="UPF0415 PROTEIN C7ORF25"/>
    <property type="match status" value="1"/>
</dbReference>
<dbReference type="STRING" id="409849.ENSPMGP00000002086"/>
<dbReference type="Pfam" id="PF07000">
    <property type="entry name" value="DUF1308"/>
    <property type="match status" value="1"/>
</dbReference>
<evidence type="ECO:0000259" key="4">
    <source>
        <dbReference type="Pfam" id="PF18474"/>
    </source>
</evidence>
<evidence type="ECO:0000313" key="5">
    <source>
        <dbReference type="Ensembl" id="ENSPMGP00000002086.1"/>
    </source>
</evidence>
<keyword evidence="6" id="KW-1185">Reference proteome</keyword>
<dbReference type="InterPro" id="IPR041076">
    <property type="entry name" value="DUF5614"/>
</dbReference>
<sequence>MATQAVLSERVSLAQDLLQRAESLIGAEGQVKLCNKLRSELKFLQRIQSRDMKGAHVHSSNLTQLSAVVQTAESLQSVVALLRVYTFTDELQNKRSLTVDVVADDGLLWVKSVGRKAEALHAVWQGRGQFGDRSVIGQAREFLLAASQHPLHYTRPRILFAFYNGVSGPMADELQRLGVSVSGEVVGVRGAGPEEKEPGEKKQGKEDSDLDQDSDQGSDSDPRPLTCLDRSQVVLRLAFPAPALPPPCPRVNLDVSTLLSLVSSLTHGGCGLVFQEVVLTDQAADERRAPVLPVLEAFMAGKELVACAAAERAEWLLRRVTVVPDQPSPRTLALTPSAAVSPRSVAIFGTGDTLHAVTMTANRKFVRAAANQGVHFSVFIHEPRALTEGKEWRATPVKD</sequence>
<dbReference type="AlphaFoldDB" id="A0A3B3ZCH8"/>
<dbReference type="PANTHER" id="PTHR13379">
    <property type="entry name" value="UNCHARACTERIZED DUF1308"/>
    <property type="match status" value="1"/>
</dbReference>
<feature type="region of interest" description="Disordered" evidence="2">
    <location>
        <begin position="188"/>
        <end position="226"/>
    </location>
</feature>
<evidence type="ECO:0000256" key="2">
    <source>
        <dbReference type="SAM" id="MobiDB-lite"/>
    </source>
</evidence>
<dbReference type="Proteomes" id="UP000261520">
    <property type="component" value="Unplaced"/>
</dbReference>
<comment type="similarity">
    <text evidence="1">Belongs to the UPF0415 family.</text>
</comment>
<dbReference type="InterPro" id="IPR010733">
    <property type="entry name" value="DUF1308"/>
</dbReference>
<feature type="domain" description="DUF5614" evidence="4">
    <location>
        <begin position="1"/>
        <end position="212"/>
    </location>
</feature>
<protein>
    <submittedName>
        <fullName evidence="5">Uncharacterized protein</fullName>
    </submittedName>
</protein>
<evidence type="ECO:0000256" key="1">
    <source>
        <dbReference type="ARBA" id="ARBA00006588"/>
    </source>
</evidence>
<accession>A0A3B3ZCH8</accession>
<feature type="domain" description="DUF1308" evidence="3">
    <location>
        <begin position="311"/>
        <end position="395"/>
    </location>
</feature>
<organism evidence="5 6">
    <name type="scientific">Periophthalmus magnuspinnatus</name>
    <dbReference type="NCBI Taxonomy" id="409849"/>
    <lineage>
        <taxon>Eukaryota</taxon>
        <taxon>Metazoa</taxon>
        <taxon>Chordata</taxon>
        <taxon>Craniata</taxon>
        <taxon>Vertebrata</taxon>
        <taxon>Euteleostomi</taxon>
        <taxon>Actinopterygii</taxon>
        <taxon>Neopterygii</taxon>
        <taxon>Teleostei</taxon>
        <taxon>Neoteleostei</taxon>
        <taxon>Acanthomorphata</taxon>
        <taxon>Gobiaria</taxon>
        <taxon>Gobiiformes</taxon>
        <taxon>Gobioidei</taxon>
        <taxon>Gobiidae</taxon>
        <taxon>Oxudercinae</taxon>
        <taxon>Periophthalmus</taxon>
    </lineage>
</organism>
<dbReference type="Pfam" id="PF18474">
    <property type="entry name" value="DUF5614"/>
    <property type="match status" value="1"/>
</dbReference>
<feature type="compositionally biased region" description="Acidic residues" evidence="2">
    <location>
        <begin position="208"/>
        <end position="218"/>
    </location>
</feature>